<organism evidence="1">
    <name type="scientific">marine sediment metagenome</name>
    <dbReference type="NCBI Taxonomy" id="412755"/>
    <lineage>
        <taxon>unclassified sequences</taxon>
        <taxon>metagenomes</taxon>
        <taxon>ecological metagenomes</taxon>
    </lineage>
</organism>
<name>X0VSS8_9ZZZZ</name>
<protein>
    <recommendedName>
        <fullName evidence="2">Polyprenyl synthetase family protein</fullName>
    </recommendedName>
</protein>
<evidence type="ECO:0008006" key="2">
    <source>
        <dbReference type="Google" id="ProtNLM"/>
    </source>
</evidence>
<reference evidence="1" key="1">
    <citation type="journal article" date="2014" name="Front. Microbiol.">
        <title>High frequency of phylogenetically diverse reductive dehalogenase-homologous genes in deep subseafloor sedimentary metagenomes.</title>
        <authorList>
            <person name="Kawai M."/>
            <person name="Futagami T."/>
            <person name="Toyoda A."/>
            <person name="Takaki Y."/>
            <person name="Nishi S."/>
            <person name="Hori S."/>
            <person name="Arai W."/>
            <person name="Tsubouchi T."/>
            <person name="Morono Y."/>
            <person name="Uchiyama I."/>
            <person name="Ito T."/>
            <person name="Fujiyama A."/>
            <person name="Inagaki F."/>
            <person name="Takami H."/>
        </authorList>
    </citation>
    <scope>NUCLEOTIDE SEQUENCE</scope>
    <source>
        <strain evidence="1">Expedition CK06-06</strain>
    </source>
</reference>
<dbReference type="InterPro" id="IPR008949">
    <property type="entry name" value="Isoprenoid_synthase_dom_sf"/>
</dbReference>
<accession>X0VSS8</accession>
<proteinExistence type="predicted"/>
<dbReference type="EMBL" id="BARS01038322">
    <property type="protein sequence ID" value="GAG21300.1"/>
    <property type="molecule type" value="Genomic_DNA"/>
</dbReference>
<feature type="non-terminal residue" evidence="1">
    <location>
        <position position="1"/>
    </location>
</feature>
<dbReference type="Gene3D" id="1.10.600.10">
    <property type="entry name" value="Farnesyl Diphosphate Synthase"/>
    <property type="match status" value="1"/>
</dbReference>
<dbReference type="AlphaFoldDB" id="X0VSS8"/>
<evidence type="ECO:0000313" key="1">
    <source>
        <dbReference type="EMBL" id="GAG21300.1"/>
    </source>
</evidence>
<comment type="caution">
    <text evidence="1">The sequence shown here is derived from an EMBL/GenBank/DDBJ whole genome shotgun (WGS) entry which is preliminary data.</text>
</comment>
<sequence>GAVARRNARFWRRTMEDIEQTEDDLAHAIELLGKHGTLSDTIERARHYGAIARDALGIFPESEIKTSLIDVVDFSIERAY</sequence>
<dbReference type="SUPFAM" id="SSF48576">
    <property type="entry name" value="Terpenoid synthases"/>
    <property type="match status" value="1"/>
</dbReference>
<gene>
    <name evidence="1" type="ORF">S01H1_58655</name>
</gene>